<dbReference type="PANTHER" id="PTHR11060">
    <property type="entry name" value="PROTEIN MEMO1"/>
    <property type="match status" value="1"/>
</dbReference>
<dbReference type="InterPro" id="IPR002733">
    <property type="entry name" value="AMMECR1_domain"/>
</dbReference>
<gene>
    <name evidence="3" type="ORF">LCGC14_2095260</name>
</gene>
<dbReference type="InterPro" id="IPR002737">
    <property type="entry name" value="MEMO1_fam"/>
</dbReference>
<dbReference type="InterPro" id="IPR036071">
    <property type="entry name" value="AMMECR1_dom_sf"/>
</dbReference>
<accession>A0A0F9EBI6</accession>
<dbReference type="Pfam" id="PF01871">
    <property type="entry name" value="AMMECR1"/>
    <property type="match status" value="1"/>
</dbReference>
<dbReference type="Pfam" id="PF01875">
    <property type="entry name" value="Memo"/>
    <property type="match status" value="1"/>
</dbReference>
<feature type="domain" description="AMMECR1" evidence="2">
    <location>
        <begin position="294"/>
        <end position="469"/>
    </location>
</feature>
<reference evidence="3" key="1">
    <citation type="journal article" date="2015" name="Nature">
        <title>Complex archaea that bridge the gap between prokaryotes and eukaryotes.</title>
        <authorList>
            <person name="Spang A."/>
            <person name="Saw J.H."/>
            <person name="Jorgensen S.L."/>
            <person name="Zaremba-Niedzwiedzka K."/>
            <person name="Martijn J."/>
            <person name="Lind A.E."/>
            <person name="van Eijk R."/>
            <person name="Schleper C."/>
            <person name="Guy L."/>
            <person name="Ettema T.J."/>
        </authorList>
    </citation>
    <scope>NUCLEOTIDE SEQUENCE</scope>
</reference>
<dbReference type="HAMAP" id="MF_00055">
    <property type="entry name" value="MEMO1"/>
    <property type="match status" value="1"/>
</dbReference>
<dbReference type="InterPro" id="IPR027623">
    <property type="entry name" value="AmmeMemoSam_A"/>
</dbReference>
<dbReference type="NCBIfam" id="TIGR04335">
    <property type="entry name" value="AmmeMemoSam_A"/>
    <property type="match status" value="1"/>
</dbReference>
<dbReference type="SUPFAM" id="SSF143447">
    <property type="entry name" value="AMMECR1-like"/>
    <property type="match status" value="1"/>
</dbReference>
<comment type="caution">
    <text evidence="3">The sequence shown here is derived from an EMBL/GenBank/DDBJ whole genome shotgun (WGS) entry which is preliminary data.</text>
</comment>
<protein>
    <recommendedName>
        <fullName evidence="2">AMMECR1 domain-containing protein</fullName>
    </recommendedName>
</protein>
<dbReference type="CDD" id="cd07361">
    <property type="entry name" value="MEMO_like"/>
    <property type="match status" value="1"/>
</dbReference>
<dbReference type="Gene3D" id="3.30.1490.150">
    <property type="entry name" value="Hypothetical protein ph0010, domain 2"/>
    <property type="match status" value="1"/>
</dbReference>
<dbReference type="InterPro" id="IPR023473">
    <property type="entry name" value="AMMECR1"/>
</dbReference>
<name>A0A0F9EBI6_9ZZZZ</name>
<evidence type="ECO:0000256" key="1">
    <source>
        <dbReference type="ARBA" id="ARBA00006315"/>
    </source>
</evidence>
<comment type="similarity">
    <text evidence="1">Belongs to the MEMO1 family.</text>
</comment>
<dbReference type="NCBIfam" id="TIGR00296">
    <property type="entry name" value="TIGR00296 family protein"/>
    <property type="match status" value="1"/>
</dbReference>
<proteinExistence type="inferred from homology"/>
<dbReference type="InterPro" id="IPR027485">
    <property type="entry name" value="AMMECR1_N"/>
</dbReference>
<dbReference type="Gene3D" id="3.40.830.10">
    <property type="entry name" value="LigB-like"/>
    <property type="match status" value="1"/>
</dbReference>
<dbReference type="NCBIfam" id="TIGR04336">
    <property type="entry name" value="AmmeMemoSam_B"/>
    <property type="match status" value="1"/>
</dbReference>
<dbReference type="PANTHER" id="PTHR11060:SF0">
    <property type="entry name" value="PROTEIN MEMO1"/>
    <property type="match status" value="1"/>
</dbReference>
<dbReference type="PROSITE" id="PS51112">
    <property type="entry name" value="AMMECR1"/>
    <property type="match status" value="1"/>
</dbReference>
<dbReference type="EMBL" id="LAZR01025604">
    <property type="protein sequence ID" value="KKL71403.1"/>
    <property type="molecule type" value="Genomic_DNA"/>
</dbReference>
<sequence>MSALILSLLITGCDDGPVKPPAVAGAFYPAEPEKLRANVRGMLSKANFKEQSGRLITLISPHAGYVYSGSVAASGYRQLDGKSYKTVVLIGSSHKESYKGAAVLARGSLATPLGNVRIDEKAVRALIDEKAGVRVYPKAFEKEHSLEVQLPFLQEVLRPGFKVVPILMGLTDQRVFDHLAAGLARLSAREDVLIIASTDLSHYHNSETALKKDKKIINALRRLSVAESSRLIRSGEAEMCGADAVLIALEAARRVGANRAELFSYLNSGHVTGDLSRVVGYASIGLFNDPLTEDNRRELLQIARDTITSFVMDGTVPEHNVTDPRFLADGAVFVTINKQGRLRGCIGDVQPTRSLLESVVGNAVRASSSDPRFPPMTPAELGQMELEISILSHLTPVAHVDEIEVGRHGLLIRKGARSGLLLPQVPIQQGWDKDTFLKQLCAKAGLQPGSCRQGATIYRFTADVFHEGS</sequence>
<organism evidence="3">
    <name type="scientific">marine sediment metagenome</name>
    <dbReference type="NCBI Taxonomy" id="412755"/>
    <lineage>
        <taxon>unclassified sequences</taxon>
        <taxon>metagenomes</taxon>
        <taxon>ecological metagenomes</taxon>
    </lineage>
</organism>
<evidence type="ECO:0000259" key="2">
    <source>
        <dbReference type="PROSITE" id="PS51112"/>
    </source>
</evidence>
<dbReference type="Gene3D" id="3.30.700.20">
    <property type="entry name" value="Hypothetical protein ph0010, domain 1"/>
    <property type="match status" value="1"/>
</dbReference>
<evidence type="ECO:0000313" key="3">
    <source>
        <dbReference type="EMBL" id="KKL71403.1"/>
    </source>
</evidence>
<dbReference type="AlphaFoldDB" id="A0A0F9EBI6"/>